<gene>
    <name evidence="2" type="ORF">TsFJ059_006620</name>
</gene>
<keyword evidence="3" id="KW-1185">Reference proteome</keyword>
<dbReference type="PANTHER" id="PTHR37540:SF5">
    <property type="entry name" value="TRANSCRIPTION FACTOR DOMAIN-CONTAINING PROTEIN"/>
    <property type="match status" value="1"/>
</dbReference>
<name>A0A9P8KKN9_9HYPO</name>
<dbReference type="Proteomes" id="UP000826573">
    <property type="component" value="Unassembled WGS sequence"/>
</dbReference>
<feature type="compositionally biased region" description="Basic residues" evidence="1">
    <location>
        <begin position="124"/>
        <end position="139"/>
    </location>
</feature>
<evidence type="ECO:0000256" key="1">
    <source>
        <dbReference type="SAM" id="MobiDB-lite"/>
    </source>
</evidence>
<organism evidence="2 3">
    <name type="scientific">Trichoderma semiorbis</name>
    <dbReference type="NCBI Taxonomy" id="1491008"/>
    <lineage>
        <taxon>Eukaryota</taxon>
        <taxon>Fungi</taxon>
        <taxon>Dikarya</taxon>
        <taxon>Ascomycota</taxon>
        <taxon>Pezizomycotina</taxon>
        <taxon>Sordariomycetes</taxon>
        <taxon>Hypocreomycetidae</taxon>
        <taxon>Hypocreales</taxon>
        <taxon>Hypocreaceae</taxon>
        <taxon>Trichoderma</taxon>
    </lineage>
</organism>
<evidence type="ECO:0000313" key="2">
    <source>
        <dbReference type="EMBL" id="KAH0522832.1"/>
    </source>
</evidence>
<protein>
    <submittedName>
        <fullName evidence="2">Uncharacterized protein</fullName>
    </submittedName>
</protein>
<comment type="caution">
    <text evidence="2">The sequence shown here is derived from an EMBL/GenBank/DDBJ whole genome shotgun (WGS) entry which is preliminary data.</text>
</comment>
<dbReference type="PANTHER" id="PTHR37540">
    <property type="entry name" value="TRANSCRIPTION FACTOR (ACR-2), PUTATIVE-RELATED-RELATED"/>
    <property type="match status" value="1"/>
</dbReference>
<sequence>MSGEKIYGASGFVHNNGRSLSCALVAGIRCSPDTLVVVNLPSRPHDERFTYTDEFDVQPLEFITITGSSTDRPDRNVSRIVRSQAMRNYVWRQNHPTLTDEMAAAAAVPMREKPQRIFEGKFRVGSKSRKQKKPSKAKRPTTGLGKDRDQDSANEVQLMNTHWLIRQSLMPDKNLLMRGGAFADPYDSFQFPLGPESQKFIFYYQQVYAVNCIALNLSPDCFYYVREELAMFHAVMYLVSLDHNLKYGLTDSPGSLYHGREAFRLINEGLEAGVIRDTLIAAVAIVISRENLAGQFEDARIHMKGLELMVKARGGIEGVEPAHRGVVTWADLSYSNVWKCKPSFSQITYKATKSDAELPAKLKNKVVSTEGTFGVASPTNSIFRSLRRISAALNPEYDAPLDRAAMSHQIYGAEFNLLNLQNEYTEALDPVEYLSSSLFLMNTAAYVYLYLILRELPTKSKLLLKLSQQLRDGLEMQDEGWWNASPERQRWLLWVLFMGYGAASEWPEKWWFVEKMEPLGASLMVWTKDELESALKGIVWEKSCGDFLEKLWKDISQRDRFELELY</sequence>
<accession>A0A9P8KKN9</accession>
<evidence type="ECO:0000313" key="3">
    <source>
        <dbReference type="Proteomes" id="UP000826573"/>
    </source>
</evidence>
<dbReference type="EMBL" id="JAIMJC010000007">
    <property type="protein sequence ID" value="KAH0522832.1"/>
    <property type="molecule type" value="Genomic_DNA"/>
</dbReference>
<reference evidence="2 3" key="1">
    <citation type="submission" date="2021-08" db="EMBL/GenBank/DDBJ databases">
        <title>The highly contiguous genome resource for Trichoderma semiorbis FJ059, a fungal antagonistic to plant pathogens.</title>
        <authorList>
            <person name="Liu T."/>
        </authorList>
    </citation>
    <scope>NUCLEOTIDE SEQUENCE [LARGE SCALE GENOMIC DNA]</scope>
    <source>
        <strain evidence="2 3">FJ059</strain>
    </source>
</reference>
<dbReference type="AlphaFoldDB" id="A0A9P8KKN9"/>
<proteinExistence type="predicted"/>
<feature type="region of interest" description="Disordered" evidence="1">
    <location>
        <begin position="119"/>
        <end position="152"/>
    </location>
</feature>